<feature type="transmembrane region" description="Helical" evidence="8">
    <location>
        <begin position="26"/>
        <end position="53"/>
    </location>
</feature>
<evidence type="ECO:0000256" key="7">
    <source>
        <dbReference type="ARBA" id="ARBA00023136"/>
    </source>
</evidence>
<organism evidence="11 12">
    <name type="scientific">Pelagihabitans pacificus</name>
    <dbReference type="NCBI Taxonomy" id="2696054"/>
    <lineage>
        <taxon>Bacteria</taxon>
        <taxon>Pseudomonadati</taxon>
        <taxon>Bacteroidota</taxon>
        <taxon>Flavobacteriia</taxon>
        <taxon>Flavobacteriales</taxon>
        <taxon>Flavobacteriaceae</taxon>
        <taxon>Pelagihabitans</taxon>
    </lineage>
</organism>
<evidence type="ECO:0000256" key="5">
    <source>
        <dbReference type="ARBA" id="ARBA00022840"/>
    </source>
</evidence>
<dbReference type="Proteomes" id="UP000707206">
    <property type="component" value="Unassembled WGS sequence"/>
</dbReference>
<dbReference type="Gene3D" id="3.40.50.300">
    <property type="entry name" value="P-loop containing nucleotide triphosphate hydrolases"/>
    <property type="match status" value="1"/>
</dbReference>
<dbReference type="PANTHER" id="PTHR43394:SF1">
    <property type="entry name" value="ATP-BINDING CASSETTE SUB-FAMILY B MEMBER 10, MITOCHONDRIAL"/>
    <property type="match status" value="1"/>
</dbReference>
<evidence type="ECO:0000256" key="6">
    <source>
        <dbReference type="ARBA" id="ARBA00022989"/>
    </source>
</evidence>
<dbReference type="Pfam" id="PF00005">
    <property type="entry name" value="ABC_tran"/>
    <property type="match status" value="1"/>
</dbReference>
<keyword evidence="3 8" id="KW-0812">Transmembrane</keyword>
<keyword evidence="7 8" id="KW-0472">Membrane</keyword>
<feature type="transmembrane region" description="Helical" evidence="8">
    <location>
        <begin position="284"/>
        <end position="301"/>
    </location>
</feature>
<dbReference type="GO" id="GO:0005524">
    <property type="term" value="F:ATP binding"/>
    <property type="evidence" value="ECO:0007669"/>
    <property type="project" value="UniProtKB-KW"/>
</dbReference>
<dbReference type="InterPro" id="IPR017871">
    <property type="entry name" value="ABC_transporter-like_CS"/>
</dbReference>
<keyword evidence="2" id="KW-0813">Transport</keyword>
<evidence type="ECO:0000259" key="10">
    <source>
        <dbReference type="PROSITE" id="PS50929"/>
    </source>
</evidence>
<feature type="domain" description="ABC transmembrane type-1" evidence="10">
    <location>
        <begin position="29"/>
        <end position="313"/>
    </location>
</feature>
<dbReference type="SUPFAM" id="SSF52540">
    <property type="entry name" value="P-loop containing nucleoside triphosphate hydrolases"/>
    <property type="match status" value="1"/>
</dbReference>
<keyword evidence="5 11" id="KW-0067">ATP-binding</keyword>
<reference evidence="11" key="1">
    <citation type="submission" date="2019-07" db="EMBL/GenBank/DDBJ databases">
        <authorList>
            <person name="De-Chao Zhang Q."/>
        </authorList>
    </citation>
    <scope>NUCLEOTIDE SEQUENCE</scope>
    <source>
        <strain evidence="11">TP-CH-4</strain>
    </source>
</reference>
<sequence length="588" mass="65733">MDKNSGKAFDYNLFKRLIAHTKPYRFTFFGVALAAILLSLFAVVFASFAGRIVNDAIKVKDPDKLLMLVLAMFGVLLGQVISQLCFNYYANWLGESVIKDVRVALFKKMIGFKMQYFDTSSIGVLVTRAVADMQRIGEIFSQGFFVIVADLLKMLTAAAFMVYLNWKLALLVFALLPIILYATRLFQKAMKKAFIEVRAQVSNLNSFVQERITGMKIVQLFTREEIEKENFRKINEKHQNAWLKTVWYNSIFFPIAEIVTAIAIGLVVYFGVLQDLNSINQDNIGTIVSFLFLIELLFRPLRQIADKFNTLQMGMVAANRVFAILDTDSHIEDTGTIVKDDVKGDIEFKDVRFGYLKDEQVLHGVSFNAKVGQTVAIVGATGAGKSTIINLLNRFYEIDSGAILVDGIDIKEYTLASLRSHIAIVLQDVFLFADTIANNISLMDDSISVKDIEAAAKQIGVHEFISSLPGGYAYNVKERGTMLSSGQRQLIAFLRAYVSNPSVLVLDEATSSVDTYSEQLIQQATEKITQGRTSIIIAHRLATIKKADKILVMDAGKIVETGTHKELLKKGGYYSKLYEAQFLAEEVV</sequence>
<dbReference type="FunFam" id="3.40.50.300:FF:000287">
    <property type="entry name" value="Multidrug ABC transporter ATP-binding protein"/>
    <property type="match status" value="1"/>
</dbReference>
<comment type="subcellular location">
    <subcellularLocation>
        <location evidence="1">Cell membrane</location>
        <topology evidence="1">Multi-pass membrane protein</topology>
    </subcellularLocation>
</comment>
<evidence type="ECO:0000256" key="4">
    <source>
        <dbReference type="ARBA" id="ARBA00022741"/>
    </source>
</evidence>
<keyword evidence="4" id="KW-0547">Nucleotide-binding</keyword>
<evidence type="ECO:0000256" key="2">
    <source>
        <dbReference type="ARBA" id="ARBA00022448"/>
    </source>
</evidence>
<dbReference type="InterPro" id="IPR036640">
    <property type="entry name" value="ABC1_TM_sf"/>
</dbReference>
<dbReference type="PANTHER" id="PTHR43394">
    <property type="entry name" value="ATP-DEPENDENT PERMEASE MDL1, MITOCHONDRIAL"/>
    <property type="match status" value="1"/>
</dbReference>
<comment type="caution">
    <text evidence="11">The sequence shown here is derived from an EMBL/GenBank/DDBJ whole genome shotgun (WGS) entry which is preliminary data.</text>
</comment>
<proteinExistence type="predicted"/>
<protein>
    <submittedName>
        <fullName evidence="11">ABC transporter ATP-binding protein</fullName>
    </submittedName>
</protein>
<evidence type="ECO:0000313" key="11">
    <source>
        <dbReference type="EMBL" id="NHF57955.1"/>
    </source>
</evidence>
<keyword evidence="6 8" id="KW-1133">Transmembrane helix</keyword>
<evidence type="ECO:0000256" key="1">
    <source>
        <dbReference type="ARBA" id="ARBA00004651"/>
    </source>
</evidence>
<dbReference type="Pfam" id="PF00664">
    <property type="entry name" value="ABC_membrane"/>
    <property type="match status" value="1"/>
</dbReference>
<dbReference type="PROSITE" id="PS50929">
    <property type="entry name" value="ABC_TM1F"/>
    <property type="match status" value="1"/>
</dbReference>
<gene>
    <name evidence="11" type="ORF">FK220_001285</name>
</gene>
<dbReference type="GO" id="GO:0015421">
    <property type="term" value="F:ABC-type oligopeptide transporter activity"/>
    <property type="evidence" value="ECO:0007669"/>
    <property type="project" value="TreeGrafter"/>
</dbReference>
<dbReference type="InterPro" id="IPR011527">
    <property type="entry name" value="ABC1_TM_dom"/>
</dbReference>
<feature type="transmembrane region" description="Helical" evidence="8">
    <location>
        <begin position="65"/>
        <end position="90"/>
    </location>
</feature>
<dbReference type="InterPro" id="IPR027417">
    <property type="entry name" value="P-loop_NTPase"/>
</dbReference>
<dbReference type="PROSITE" id="PS50893">
    <property type="entry name" value="ABC_TRANSPORTER_2"/>
    <property type="match status" value="1"/>
</dbReference>
<evidence type="ECO:0000259" key="9">
    <source>
        <dbReference type="PROSITE" id="PS50893"/>
    </source>
</evidence>
<name>A0A967ARN4_9FLAO</name>
<evidence type="ECO:0000256" key="8">
    <source>
        <dbReference type="SAM" id="Phobius"/>
    </source>
</evidence>
<dbReference type="RefSeq" id="WP_152572474.1">
    <property type="nucleotide sequence ID" value="NZ_VIKU02000001.1"/>
</dbReference>
<dbReference type="CDD" id="cd03254">
    <property type="entry name" value="ABCC_Glucan_exporter_like"/>
    <property type="match status" value="1"/>
</dbReference>
<evidence type="ECO:0000313" key="12">
    <source>
        <dbReference type="Proteomes" id="UP000707206"/>
    </source>
</evidence>
<dbReference type="PROSITE" id="PS00211">
    <property type="entry name" value="ABC_TRANSPORTER_1"/>
    <property type="match status" value="1"/>
</dbReference>
<reference evidence="11" key="2">
    <citation type="submission" date="2020-03" db="EMBL/GenBank/DDBJ databases">
        <title>Flavobacteriaceae bacterium strain TP-CH-4, a member of the family Flavobacteriaceae isolated from a deep-sea seamount.</title>
        <authorList>
            <person name="Zhang D.-C."/>
        </authorList>
    </citation>
    <scope>NUCLEOTIDE SEQUENCE</scope>
    <source>
        <strain evidence="11">TP-CH-4</strain>
    </source>
</reference>
<dbReference type="InterPro" id="IPR039421">
    <property type="entry name" value="Type_1_exporter"/>
</dbReference>
<dbReference type="GO" id="GO:0005886">
    <property type="term" value="C:plasma membrane"/>
    <property type="evidence" value="ECO:0007669"/>
    <property type="project" value="UniProtKB-SubCell"/>
</dbReference>
<feature type="domain" description="ABC transporter" evidence="9">
    <location>
        <begin position="346"/>
        <end position="580"/>
    </location>
</feature>
<dbReference type="InterPro" id="IPR003593">
    <property type="entry name" value="AAA+_ATPase"/>
</dbReference>
<dbReference type="InterPro" id="IPR003439">
    <property type="entry name" value="ABC_transporter-like_ATP-bd"/>
</dbReference>
<dbReference type="Gene3D" id="1.20.1560.10">
    <property type="entry name" value="ABC transporter type 1, transmembrane domain"/>
    <property type="match status" value="1"/>
</dbReference>
<dbReference type="EMBL" id="VIKU02000001">
    <property type="protein sequence ID" value="NHF57955.1"/>
    <property type="molecule type" value="Genomic_DNA"/>
</dbReference>
<feature type="transmembrane region" description="Helical" evidence="8">
    <location>
        <begin position="246"/>
        <end position="272"/>
    </location>
</feature>
<evidence type="ECO:0000256" key="3">
    <source>
        <dbReference type="ARBA" id="ARBA00022692"/>
    </source>
</evidence>
<dbReference type="AlphaFoldDB" id="A0A967ARN4"/>
<feature type="transmembrane region" description="Helical" evidence="8">
    <location>
        <begin position="143"/>
        <end position="162"/>
    </location>
</feature>
<accession>A0A967ARN4</accession>
<dbReference type="SMART" id="SM00382">
    <property type="entry name" value="AAA"/>
    <property type="match status" value="1"/>
</dbReference>
<dbReference type="CDD" id="cd18544">
    <property type="entry name" value="ABC_6TM_TmrA_like"/>
    <property type="match status" value="1"/>
</dbReference>
<feature type="transmembrane region" description="Helical" evidence="8">
    <location>
        <begin position="168"/>
        <end position="186"/>
    </location>
</feature>
<dbReference type="GO" id="GO:0016887">
    <property type="term" value="F:ATP hydrolysis activity"/>
    <property type="evidence" value="ECO:0007669"/>
    <property type="project" value="InterPro"/>
</dbReference>
<keyword evidence="12" id="KW-1185">Reference proteome</keyword>
<dbReference type="SUPFAM" id="SSF90123">
    <property type="entry name" value="ABC transporter transmembrane region"/>
    <property type="match status" value="1"/>
</dbReference>